<organism evidence="3">
    <name type="scientific">marine metagenome</name>
    <dbReference type="NCBI Taxonomy" id="408172"/>
    <lineage>
        <taxon>unclassified sequences</taxon>
        <taxon>metagenomes</taxon>
        <taxon>ecological metagenomes</taxon>
    </lineage>
</organism>
<feature type="domain" description="UDP-glucose/GDP-mannose dehydrogenase dimerisation" evidence="1">
    <location>
        <begin position="201"/>
        <end position="244"/>
    </location>
</feature>
<dbReference type="GO" id="GO:0016628">
    <property type="term" value="F:oxidoreductase activity, acting on the CH-CH group of donors, NAD or NADP as acceptor"/>
    <property type="evidence" value="ECO:0007669"/>
    <property type="project" value="InterPro"/>
</dbReference>
<dbReference type="InterPro" id="IPR017476">
    <property type="entry name" value="UDP-Glc/GDP-Man"/>
</dbReference>
<protein>
    <recommendedName>
        <fullName evidence="4">UDP-glucose/GDP-mannose dehydrogenase N-terminal domain-containing protein</fullName>
    </recommendedName>
</protein>
<proteinExistence type="predicted"/>
<dbReference type="InterPro" id="IPR001732">
    <property type="entry name" value="UDP-Glc/GDP-Man_DH_N"/>
</dbReference>
<dbReference type="GO" id="GO:0051287">
    <property type="term" value="F:NAD binding"/>
    <property type="evidence" value="ECO:0007669"/>
    <property type="project" value="InterPro"/>
</dbReference>
<accession>A0A382KTN4</accession>
<dbReference type="EMBL" id="UINC01081807">
    <property type="protein sequence ID" value="SVC26011.1"/>
    <property type="molecule type" value="Genomic_DNA"/>
</dbReference>
<evidence type="ECO:0000259" key="1">
    <source>
        <dbReference type="Pfam" id="PF00984"/>
    </source>
</evidence>
<evidence type="ECO:0008006" key="4">
    <source>
        <dbReference type="Google" id="ProtNLM"/>
    </source>
</evidence>
<feature type="non-terminal residue" evidence="3">
    <location>
        <position position="249"/>
    </location>
</feature>
<dbReference type="InterPro" id="IPR014026">
    <property type="entry name" value="UDP-Glc/GDP-Man_DH_dimer"/>
</dbReference>
<dbReference type="InterPro" id="IPR028359">
    <property type="entry name" value="UDP_ManNAc/GlcNAc_DH"/>
</dbReference>
<reference evidence="3" key="1">
    <citation type="submission" date="2018-05" db="EMBL/GenBank/DDBJ databases">
        <authorList>
            <person name="Lanie J.A."/>
            <person name="Ng W.-L."/>
            <person name="Kazmierczak K.M."/>
            <person name="Andrzejewski T.M."/>
            <person name="Davidsen T.M."/>
            <person name="Wayne K.J."/>
            <person name="Tettelin H."/>
            <person name="Glass J.I."/>
            <person name="Rusch D."/>
            <person name="Podicherti R."/>
            <person name="Tsui H.-C.T."/>
            <person name="Winkler M.E."/>
        </authorList>
    </citation>
    <scope>NUCLEOTIDE SEQUENCE</scope>
</reference>
<dbReference type="InterPro" id="IPR036291">
    <property type="entry name" value="NAD(P)-bd_dom_sf"/>
</dbReference>
<dbReference type="InterPro" id="IPR008927">
    <property type="entry name" value="6-PGluconate_DH-like_C_sf"/>
</dbReference>
<dbReference type="GO" id="GO:0000271">
    <property type="term" value="P:polysaccharide biosynthetic process"/>
    <property type="evidence" value="ECO:0007669"/>
    <property type="project" value="InterPro"/>
</dbReference>
<dbReference type="AlphaFoldDB" id="A0A382KTN4"/>
<feature type="domain" description="UDP-glucose/GDP-mannose dehydrogenase N-terminal" evidence="2">
    <location>
        <begin position="10"/>
        <end position="174"/>
    </location>
</feature>
<dbReference type="PANTHER" id="PTHR43491:SF1">
    <property type="entry name" value="UDP-N-ACETYL-D-MANNOSAMINE DEHYDROGENASE"/>
    <property type="match status" value="1"/>
</dbReference>
<dbReference type="Gene3D" id="3.40.50.720">
    <property type="entry name" value="NAD(P)-binding Rossmann-like Domain"/>
    <property type="match status" value="2"/>
</dbReference>
<name>A0A382KTN4_9ZZZZ</name>
<dbReference type="SUPFAM" id="SSF51735">
    <property type="entry name" value="NAD(P)-binding Rossmann-fold domains"/>
    <property type="match status" value="1"/>
</dbReference>
<dbReference type="GO" id="GO:0016616">
    <property type="term" value="F:oxidoreductase activity, acting on the CH-OH group of donors, NAD or NADP as acceptor"/>
    <property type="evidence" value="ECO:0007669"/>
    <property type="project" value="InterPro"/>
</dbReference>
<dbReference type="Pfam" id="PF03721">
    <property type="entry name" value="UDPG_MGDP_dh_N"/>
    <property type="match status" value="1"/>
</dbReference>
<evidence type="ECO:0000259" key="2">
    <source>
        <dbReference type="Pfam" id="PF03721"/>
    </source>
</evidence>
<evidence type="ECO:0000313" key="3">
    <source>
        <dbReference type="EMBL" id="SVC26011.1"/>
    </source>
</evidence>
<dbReference type="PIRSF" id="PIRSF500136">
    <property type="entry name" value="UDP_ManNAc_DH"/>
    <property type="match status" value="1"/>
</dbReference>
<sequence>MMSLGEIKKVVIVGGAGHVGLPFGLVLADNGYEVTALDRDEAAVRALNDGRMPFMEVGAPELLVRVIESGRLVASTDKSSVSDADVVVVVVGTPVDEHLNPDPNAVLDLFKDLSEFFHSGQLVILRSTVFPGVTRKVEDWFALEHPGVSVSFCPERIAEGSALEEITTLPQLVGARSADISLRAEAFFGAVGIKTIRVDPEEAELAKLFTNSWRYIRFATANQFWMMANDLGVDFERVRTAMSAEYPRA</sequence>
<gene>
    <name evidence="3" type="ORF">METZ01_LOCUS278865</name>
</gene>
<dbReference type="SUPFAM" id="SSF48179">
    <property type="entry name" value="6-phosphogluconate dehydrogenase C-terminal domain-like"/>
    <property type="match status" value="1"/>
</dbReference>
<dbReference type="PIRSF" id="PIRSF000124">
    <property type="entry name" value="UDPglc_GDPman_dh"/>
    <property type="match status" value="1"/>
</dbReference>
<dbReference type="Pfam" id="PF00984">
    <property type="entry name" value="UDPG_MGDP_dh"/>
    <property type="match status" value="1"/>
</dbReference>
<dbReference type="PANTHER" id="PTHR43491">
    <property type="entry name" value="UDP-N-ACETYL-D-MANNOSAMINE DEHYDROGENASE"/>
    <property type="match status" value="1"/>
</dbReference>